<dbReference type="SUPFAM" id="SSF55298">
    <property type="entry name" value="YjgF-like"/>
    <property type="match status" value="1"/>
</dbReference>
<evidence type="ECO:0000313" key="2">
    <source>
        <dbReference type="EMBL" id="ABM03790.1"/>
    </source>
</evidence>
<dbReference type="CDD" id="cd00448">
    <property type="entry name" value="YjgF_YER057c_UK114_family"/>
    <property type="match status" value="1"/>
</dbReference>
<dbReference type="OrthoDB" id="9803101at2"/>
<dbReference type="GO" id="GO:0005829">
    <property type="term" value="C:cytosol"/>
    <property type="evidence" value="ECO:0007669"/>
    <property type="project" value="TreeGrafter"/>
</dbReference>
<dbReference type="InterPro" id="IPR006056">
    <property type="entry name" value="RidA"/>
</dbReference>
<evidence type="ECO:0000256" key="1">
    <source>
        <dbReference type="ARBA" id="ARBA00010552"/>
    </source>
</evidence>
<comment type="similarity">
    <text evidence="1">Belongs to the RutC family.</text>
</comment>
<name>A1SWC5_PSYIN</name>
<dbReference type="STRING" id="357804.Ping_2029"/>
<dbReference type="GO" id="GO:0019239">
    <property type="term" value="F:deaminase activity"/>
    <property type="evidence" value="ECO:0007669"/>
    <property type="project" value="TreeGrafter"/>
</dbReference>
<gene>
    <name evidence="2" type="ordered locus">Ping_2029</name>
</gene>
<dbReference type="EMBL" id="CP000510">
    <property type="protein sequence ID" value="ABM03790.1"/>
    <property type="molecule type" value="Genomic_DNA"/>
</dbReference>
<sequence>MKTIINTAKAPAAIGPYSQANTFGDLVFTSGQLGLNADTMVLVEGGIKEQSYQVLKNLVIVLEAAGASADTVLKTTCFIADMNDFAAFNEVYAEFFAKNAPARLCVEAARLPKDALIEVEAIAYKA</sequence>
<dbReference type="PANTHER" id="PTHR11803">
    <property type="entry name" value="2-IMINOBUTANOATE/2-IMINOPROPANOATE DEAMINASE RIDA"/>
    <property type="match status" value="1"/>
</dbReference>
<dbReference type="Gene3D" id="3.30.1330.40">
    <property type="entry name" value="RutC-like"/>
    <property type="match status" value="1"/>
</dbReference>
<dbReference type="PANTHER" id="PTHR11803:SF58">
    <property type="entry name" value="PROTEIN HMF1-RELATED"/>
    <property type="match status" value="1"/>
</dbReference>
<organism evidence="2 3">
    <name type="scientific">Psychromonas ingrahamii (strain DSM 17664 / CCUG 51855 / 37)</name>
    <dbReference type="NCBI Taxonomy" id="357804"/>
    <lineage>
        <taxon>Bacteria</taxon>
        <taxon>Pseudomonadati</taxon>
        <taxon>Pseudomonadota</taxon>
        <taxon>Gammaproteobacteria</taxon>
        <taxon>Alteromonadales</taxon>
        <taxon>Psychromonadaceae</taxon>
        <taxon>Psychromonas</taxon>
    </lineage>
</organism>
<protein>
    <submittedName>
        <fullName evidence="2">Endoribonuclease L-PSP</fullName>
    </submittedName>
</protein>
<evidence type="ECO:0000313" key="3">
    <source>
        <dbReference type="Proteomes" id="UP000000639"/>
    </source>
</evidence>
<dbReference type="HOGENOM" id="CLU_100715_7_1_6"/>
<accession>A1SWC5</accession>
<reference evidence="2 3" key="1">
    <citation type="submission" date="2007-01" db="EMBL/GenBank/DDBJ databases">
        <title>Complete sequence of Psychromonas ingrahamii 37.</title>
        <authorList>
            <consortium name="US DOE Joint Genome Institute"/>
            <person name="Copeland A."/>
            <person name="Lucas S."/>
            <person name="Lapidus A."/>
            <person name="Barry K."/>
            <person name="Detter J.C."/>
            <person name="Glavina del Rio T."/>
            <person name="Hammon N."/>
            <person name="Israni S."/>
            <person name="Dalin E."/>
            <person name="Tice H."/>
            <person name="Pitluck S."/>
            <person name="Thompson L.S."/>
            <person name="Brettin T."/>
            <person name="Bruce D."/>
            <person name="Han C."/>
            <person name="Tapia R."/>
            <person name="Schmutz J."/>
            <person name="Larimer F."/>
            <person name="Land M."/>
            <person name="Hauser L."/>
            <person name="Kyrpides N."/>
            <person name="Ivanova N."/>
            <person name="Staley J."/>
            <person name="Richardson P."/>
        </authorList>
    </citation>
    <scope>NUCLEOTIDE SEQUENCE [LARGE SCALE GENOMIC DNA]</scope>
    <source>
        <strain evidence="2 3">37</strain>
    </source>
</reference>
<dbReference type="InterPro" id="IPR035959">
    <property type="entry name" value="RutC-like_sf"/>
</dbReference>
<dbReference type="FunFam" id="3.30.1330.40:FF:000001">
    <property type="entry name" value="L-PSP family endoribonuclease"/>
    <property type="match status" value="1"/>
</dbReference>
<dbReference type="RefSeq" id="WP_011770350.1">
    <property type="nucleotide sequence ID" value="NC_008709.1"/>
</dbReference>
<keyword evidence="3" id="KW-1185">Reference proteome</keyword>
<dbReference type="InterPro" id="IPR006175">
    <property type="entry name" value="YjgF/YER057c/UK114"/>
</dbReference>
<dbReference type="Pfam" id="PF01042">
    <property type="entry name" value="Ribonuc_L-PSP"/>
    <property type="match status" value="1"/>
</dbReference>
<dbReference type="Proteomes" id="UP000000639">
    <property type="component" value="Chromosome"/>
</dbReference>
<proteinExistence type="inferred from homology"/>
<dbReference type="eggNOG" id="COG0251">
    <property type="taxonomic scope" value="Bacteria"/>
</dbReference>
<dbReference type="NCBIfam" id="TIGR00004">
    <property type="entry name" value="Rid family detoxifying hydrolase"/>
    <property type="match status" value="1"/>
</dbReference>
<dbReference type="KEGG" id="pin:Ping_2029"/>
<dbReference type="AlphaFoldDB" id="A1SWC5"/>